<proteinExistence type="predicted"/>
<dbReference type="InterPro" id="IPR001638">
    <property type="entry name" value="Solute-binding_3/MltF_N"/>
</dbReference>
<dbReference type="EMBL" id="FWEV01000037">
    <property type="protein sequence ID" value="SLM28309.1"/>
    <property type="molecule type" value="Genomic_DNA"/>
</dbReference>
<keyword evidence="1" id="KW-0732">Signal</keyword>
<dbReference type="AlphaFoldDB" id="A0A1W1H774"/>
<protein>
    <recommendedName>
        <fullName evidence="2">Solute-binding protein family 3/N-terminal domain-containing protein</fullName>
    </recommendedName>
</protein>
<accession>A0A1W1H774</accession>
<organism evidence="3 4">
    <name type="scientific">Desulfamplus magnetovallimortis</name>
    <dbReference type="NCBI Taxonomy" id="1246637"/>
    <lineage>
        <taxon>Bacteria</taxon>
        <taxon>Pseudomonadati</taxon>
        <taxon>Thermodesulfobacteriota</taxon>
        <taxon>Desulfobacteria</taxon>
        <taxon>Desulfobacterales</taxon>
        <taxon>Desulfobacteraceae</taxon>
        <taxon>Desulfamplus</taxon>
    </lineage>
</organism>
<gene>
    <name evidence="3" type="ORF">MTBBW1_1310007</name>
</gene>
<evidence type="ECO:0000313" key="3">
    <source>
        <dbReference type="EMBL" id="SLM28309.1"/>
    </source>
</evidence>
<dbReference type="PANTHER" id="PTHR35936">
    <property type="entry name" value="MEMBRANE-BOUND LYTIC MUREIN TRANSGLYCOSYLASE F"/>
    <property type="match status" value="1"/>
</dbReference>
<feature type="domain" description="Solute-binding protein family 3/N-terminal" evidence="2">
    <location>
        <begin position="49"/>
        <end position="279"/>
    </location>
</feature>
<evidence type="ECO:0000256" key="1">
    <source>
        <dbReference type="ARBA" id="ARBA00022729"/>
    </source>
</evidence>
<dbReference type="Proteomes" id="UP000191931">
    <property type="component" value="Unassembled WGS sequence"/>
</dbReference>
<evidence type="ECO:0000259" key="2">
    <source>
        <dbReference type="SMART" id="SM00062"/>
    </source>
</evidence>
<dbReference type="SMART" id="SM00062">
    <property type="entry name" value="PBPb"/>
    <property type="match status" value="1"/>
</dbReference>
<dbReference type="Gene3D" id="3.40.190.10">
    <property type="entry name" value="Periplasmic binding protein-like II"/>
    <property type="match status" value="2"/>
</dbReference>
<evidence type="ECO:0000313" key="4">
    <source>
        <dbReference type="Proteomes" id="UP000191931"/>
    </source>
</evidence>
<dbReference type="RefSeq" id="WP_186441355.1">
    <property type="nucleotide sequence ID" value="NZ_LT828548.1"/>
</dbReference>
<reference evidence="3 4" key="1">
    <citation type="submission" date="2017-03" db="EMBL/GenBank/DDBJ databases">
        <authorList>
            <person name="Afonso C.L."/>
            <person name="Miller P.J."/>
            <person name="Scott M.A."/>
            <person name="Spackman E."/>
            <person name="Goraichik I."/>
            <person name="Dimitrov K.M."/>
            <person name="Suarez D.L."/>
            <person name="Swayne D.E."/>
        </authorList>
    </citation>
    <scope>NUCLEOTIDE SEQUENCE [LARGE SCALE GENOMIC DNA]</scope>
    <source>
        <strain evidence="3">PRJEB14757</strain>
    </source>
</reference>
<dbReference type="STRING" id="1246637.MTBBW1_1310007"/>
<name>A0A1W1H774_9BACT</name>
<sequence length="293" mass="32364">MQIGNKIGISRISLIANIVRSLLLLCLFGSILTDTALARSLEVIRKTNEIRLCVAGSSHELYAAMGLAFAEGMGIPAKVKQLESWDRQFHNAEGVTVRDATYTPELMVSGECDCYPNDMVMNDWRLQKLDFVILFQTRMVVVVHKDRLSGIKGIADLAGKTAAIQKGTSYHTWIDGQNASTLSENPITIEFMPTDASMQAVDTGIVDFTVIGADGALNWTRNKVKNSVVAFPIGTPKQLGWAFRKEDKDLQAAVHKFFESQAITGSRFDKIWSEKVGIALSDFTLFITNLLQD</sequence>
<keyword evidence="4" id="KW-1185">Reference proteome</keyword>
<dbReference type="SUPFAM" id="SSF53850">
    <property type="entry name" value="Periplasmic binding protein-like II"/>
    <property type="match status" value="1"/>
</dbReference>